<evidence type="ECO:0000256" key="1">
    <source>
        <dbReference type="ARBA" id="ARBA00022737"/>
    </source>
</evidence>
<dbReference type="Gene3D" id="4.10.800.10">
    <property type="entry name" value="Thyroglobulin type-1"/>
    <property type="match status" value="1"/>
</dbReference>
<keyword evidence="8" id="KW-1185">Reference proteome</keyword>
<feature type="region of interest" description="Disordered" evidence="5">
    <location>
        <begin position="1"/>
        <end position="36"/>
    </location>
</feature>
<dbReference type="SUPFAM" id="SSF57610">
    <property type="entry name" value="Thyroglobulin type-1 domain"/>
    <property type="match status" value="1"/>
</dbReference>
<dbReference type="InterPro" id="IPR036880">
    <property type="entry name" value="Kunitz_BPTI_sf"/>
</dbReference>
<accession>A0A914N8L1</accession>
<protein>
    <submittedName>
        <fullName evidence="9">Uncharacterized protein</fullName>
    </submittedName>
</protein>
<dbReference type="PRINTS" id="PR00759">
    <property type="entry name" value="BASICPTASE"/>
</dbReference>
<evidence type="ECO:0000259" key="7">
    <source>
        <dbReference type="PROSITE" id="PS51162"/>
    </source>
</evidence>
<dbReference type="GO" id="GO:0004867">
    <property type="term" value="F:serine-type endopeptidase inhibitor activity"/>
    <property type="evidence" value="ECO:0007669"/>
    <property type="project" value="InterPro"/>
</dbReference>
<evidence type="ECO:0000259" key="6">
    <source>
        <dbReference type="PROSITE" id="PS50279"/>
    </source>
</evidence>
<dbReference type="Pfam" id="PF00014">
    <property type="entry name" value="Kunitz_BPTI"/>
    <property type="match status" value="1"/>
</dbReference>
<dbReference type="WBParaSite" id="Minc3s04560g36540">
    <property type="protein sequence ID" value="Minc3s04560g36540"/>
    <property type="gene ID" value="Minc3s04560g36540"/>
</dbReference>
<evidence type="ECO:0000256" key="4">
    <source>
        <dbReference type="PROSITE-ProRule" id="PRU00500"/>
    </source>
</evidence>
<dbReference type="Proteomes" id="UP000887563">
    <property type="component" value="Unplaced"/>
</dbReference>
<dbReference type="AlphaFoldDB" id="A0A914N8L1"/>
<dbReference type="InterPro" id="IPR020901">
    <property type="entry name" value="Prtase_inh_Kunz-CS"/>
</dbReference>
<sequence length="747" mass="81282">MSEEYKPDDSEINIQIGQKRQNNENGGPASKKANVSESDTVQIKVLIPSAAVGALIGKGGETMRNLKNDTGCRVQMSKNQEFYHGTTERICFVKGKISSAMIVMGAILEKIQEKVEGHHPSDPFDLKGLQRTNEMKFIVPNTSAGMVIGKNGTSIKEIRETTTANIQIYPKAGTEEAKMSLERVITIGHETNDVLMSAMQKVLERVCADPLHSQPITSESQNVSSGYDFATSRVTTGASQFAGMQPTPAWQNQTSIDQKLGNQFNSNSIKFNPLQGTGNNELLAFLDNLQSTLRSSGFNDQSVSEVMQAMQVLAKYNIMGLGLGLGVAAMAQMRNSENAAVQQQNALIGVQNASMQQQRYDVMSHPQNANMMTGNSLMDAHNNSLDQNIGGAGGVLIDVMSQKKIRRNVILEDGRVELEVPDNIIGAVLGPRAKTLIEIQQLSGAKIEVHKRGSATTSPGGRLPESDSPQTTLDPCRRQPFRGRCPPGQNGVQMRSQFVLRYYLRNGECISYPYGHCVNDESEPRLFRYKEECEDACTKNGGVGKEVTYATAGPVGADTTTTISFPSISTRGTTTTDAPKTEAPTTVVPKTECQRKRVNAAEKGTTAATFVPECTPEGQYVSLQCMPNVNECFCVDKNGVELKHSRSKDRKPDCERISSAQPVLVQDCTSLPEPGPCTSNLIYWNFNVANGHCRQFNYSGCGGNGNKFGSRLECEQRCLSSIKKCPGGQLPLKDAQGLLVDCSNTSW</sequence>
<dbReference type="InterPro" id="IPR036857">
    <property type="entry name" value="Thyroglobulin_1_sf"/>
</dbReference>
<reference evidence="9" key="1">
    <citation type="submission" date="2022-11" db="UniProtKB">
        <authorList>
            <consortium name="WormBaseParasite"/>
        </authorList>
    </citation>
    <scope>IDENTIFICATION</scope>
</reference>
<dbReference type="InterPro" id="IPR004087">
    <property type="entry name" value="KH_dom"/>
</dbReference>
<evidence type="ECO:0000256" key="2">
    <source>
        <dbReference type="ARBA" id="ARBA00023157"/>
    </source>
</evidence>
<dbReference type="PROSITE" id="PS00280">
    <property type="entry name" value="BPTI_KUNITZ_1"/>
    <property type="match status" value="1"/>
</dbReference>
<evidence type="ECO:0000313" key="9">
    <source>
        <dbReference type="WBParaSite" id="Minc3s04560g36540"/>
    </source>
</evidence>
<dbReference type="CDD" id="cd00109">
    <property type="entry name" value="Kunitz-type"/>
    <property type="match status" value="1"/>
</dbReference>
<keyword evidence="1" id="KW-0677">Repeat</keyword>
<dbReference type="SMART" id="SM00322">
    <property type="entry name" value="KH"/>
    <property type="match status" value="3"/>
</dbReference>
<evidence type="ECO:0000256" key="3">
    <source>
        <dbReference type="PROSITE-ProRule" id="PRU00117"/>
    </source>
</evidence>
<dbReference type="PROSITE" id="PS50279">
    <property type="entry name" value="BPTI_KUNITZ_2"/>
    <property type="match status" value="1"/>
</dbReference>
<dbReference type="GO" id="GO:0003723">
    <property type="term" value="F:RNA binding"/>
    <property type="evidence" value="ECO:0007669"/>
    <property type="project" value="UniProtKB-UniRule"/>
</dbReference>
<organism evidence="8 9">
    <name type="scientific">Meloidogyne incognita</name>
    <name type="common">Southern root-knot nematode worm</name>
    <name type="synonym">Oxyuris incognita</name>
    <dbReference type="NCBI Taxonomy" id="6306"/>
    <lineage>
        <taxon>Eukaryota</taxon>
        <taxon>Metazoa</taxon>
        <taxon>Ecdysozoa</taxon>
        <taxon>Nematoda</taxon>
        <taxon>Chromadorea</taxon>
        <taxon>Rhabditida</taxon>
        <taxon>Tylenchina</taxon>
        <taxon>Tylenchomorpha</taxon>
        <taxon>Tylenchoidea</taxon>
        <taxon>Meloidogynidae</taxon>
        <taxon>Meloidogyninae</taxon>
        <taxon>Meloidogyne</taxon>
        <taxon>Meloidogyne incognita group</taxon>
    </lineage>
</organism>
<feature type="domain" description="BPTI/Kunitz inhibitor" evidence="6">
    <location>
        <begin position="668"/>
        <end position="718"/>
    </location>
</feature>
<feature type="compositionally biased region" description="Polar residues" evidence="5">
    <location>
        <begin position="12"/>
        <end position="25"/>
    </location>
</feature>
<name>A0A914N8L1_MELIC</name>
<dbReference type="Gene3D" id="3.30.1370.10">
    <property type="entry name" value="K Homology domain, type 1"/>
    <property type="match status" value="3"/>
</dbReference>
<feature type="domain" description="Thyroglobulin type-1" evidence="7">
    <location>
        <begin position="590"/>
        <end position="654"/>
    </location>
</feature>
<dbReference type="Pfam" id="PF00013">
    <property type="entry name" value="KH_1"/>
    <property type="match status" value="3"/>
</dbReference>
<feature type="disulfide bond" evidence="4">
    <location>
        <begin position="634"/>
        <end position="654"/>
    </location>
</feature>
<feature type="disulfide bond" evidence="4">
    <location>
        <begin position="625"/>
        <end position="632"/>
    </location>
</feature>
<dbReference type="SUPFAM" id="SSF54791">
    <property type="entry name" value="Eukaryotic type KH-domain (KH-domain type I)"/>
    <property type="match status" value="3"/>
</dbReference>
<evidence type="ECO:0000313" key="8">
    <source>
        <dbReference type="Proteomes" id="UP000887563"/>
    </source>
</evidence>
<evidence type="ECO:0000256" key="5">
    <source>
        <dbReference type="SAM" id="MobiDB-lite"/>
    </source>
</evidence>
<dbReference type="SMART" id="SM00211">
    <property type="entry name" value="TY"/>
    <property type="match status" value="1"/>
</dbReference>
<comment type="caution">
    <text evidence="4">Lacks conserved residue(s) required for the propagation of feature annotation.</text>
</comment>
<dbReference type="SUPFAM" id="SSF57362">
    <property type="entry name" value="BPTI-like"/>
    <property type="match status" value="1"/>
</dbReference>
<feature type="region of interest" description="Disordered" evidence="5">
    <location>
        <begin position="448"/>
        <end position="489"/>
    </location>
</feature>
<dbReference type="InterPro" id="IPR000716">
    <property type="entry name" value="Thyroglobulin_1"/>
</dbReference>
<dbReference type="Pfam" id="PF00086">
    <property type="entry name" value="Thyroglobulin_1"/>
    <property type="match status" value="1"/>
</dbReference>
<dbReference type="PROSITE" id="PS51162">
    <property type="entry name" value="THYROGLOBULIN_1_2"/>
    <property type="match status" value="1"/>
</dbReference>
<feature type="region of interest" description="Disordered" evidence="5">
    <location>
        <begin position="563"/>
        <end position="587"/>
    </location>
</feature>
<dbReference type="Gene3D" id="4.10.410.10">
    <property type="entry name" value="Pancreatic trypsin inhibitor Kunitz domain"/>
    <property type="match status" value="1"/>
</dbReference>
<dbReference type="PANTHER" id="PTHR10288">
    <property type="entry name" value="KH DOMAIN CONTAINING RNA BINDING PROTEIN"/>
    <property type="match status" value="1"/>
</dbReference>
<dbReference type="CDD" id="cd22435">
    <property type="entry name" value="KH-I_NOVA_rpt1"/>
    <property type="match status" value="1"/>
</dbReference>
<dbReference type="InterPro" id="IPR002223">
    <property type="entry name" value="Kunitz_BPTI"/>
</dbReference>
<dbReference type="SMART" id="SM00131">
    <property type="entry name" value="KU"/>
    <property type="match status" value="1"/>
</dbReference>
<dbReference type="CDD" id="cd00191">
    <property type="entry name" value="TY"/>
    <property type="match status" value="1"/>
</dbReference>
<keyword evidence="3" id="KW-0694">RNA-binding</keyword>
<dbReference type="InterPro" id="IPR004088">
    <property type="entry name" value="KH_dom_type_1"/>
</dbReference>
<dbReference type="PROSITE" id="PS00484">
    <property type="entry name" value="THYROGLOBULIN_1_1"/>
    <property type="match status" value="1"/>
</dbReference>
<dbReference type="PROSITE" id="PS50084">
    <property type="entry name" value="KH_TYPE_1"/>
    <property type="match status" value="3"/>
</dbReference>
<proteinExistence type="predicted"/>
<dbReference type="InterPro" id="IPR047275">
    <property type="entry name" value="KH-I_NOVA_rpt1"/>
</dbReference>
<keyword evidence="2 4" id="KW-1015">Disulfide bond</keyword>
<dbReference type="InterPro" id="IPR036612">
    <property type="entry name" value="KH_dom_type_1_sf"/>
</dbReference>